<dbReference type="InterPro" id="IPR036397">
    <property type="entry name" value="RNaseH_sf"/>
</dbReference>
<accession>A0ABV6D1T3</accession>
<dbReference type="SUPFAM" id="SSF53098">
    <property type="entry name" value="Ribonuclease H-like"/>
    <property type="match status" value="1"/>
</dbReference>
<dbReference type="PROSITE" id="PS50994">
    <property type="entry name" value="INTEGRASE"/>
    <property type="match status" value="1"/>
</dbReference>
<evidence type="ECO:0000256" key="4">
    <source>
        <dbReference type="ARBA" id="ARBA00023172"/>
    </source>
</evidence>
<name>A0ABV6D1T3_9SPHN</name>
<evidence type="ECO:0000256" key="1">
    <source>
        <dbReference type="ARBA" id="ARBA00009277"/>
    </source>
</evidence>
<dbReference type="NCBIfam" id="NF033546">
    <property type="entry name" value="transpos_IS21"/>
    <property type="match status" value="1"/>
</dbReference>
<sequence length="413" mass="47060">MVRLEEIVMIHDLRRQGLSVSAIARKTGLDRKTVRKHLAGGIAPPAYKPRPERPRLLEPFEPYLLERITQFPDLSGKRLLREITAMGFTGGYTSVTDFLRSCRPERIKPFERRFETPAGRQAQVDFAQFRVEFTDDPGITRIVWLFSMVLGHSRWLWGRFCPTQDLQTVMRCHIDAFAAMGGAPSEVLYDRMKTAVINEDADGVVIYNRSLVALLDHYGALPRACRPYRAKTKGKIERPFRYIRQDFFLGRSFGNADDLNAQFREWLDTVANVRLHATTRRIVSEHFGEEQPALTALPAAAYNAVLTVERRVSHEGMVSVGGNLYSVPDVTRKRVVEVQNHPREIRIFEDRKLIAVHPVLDGRNQRRVDPAHRRLAPARTTTPAQPSGRDIGRRSLGFYEAVGRRLAAGEVRP</sequence>
<dbReference type="RefSeq" id="WP_379489145.1">
    <property type="nucleotide sequence ID" value="NZ_JBHLWK010000035.1"/>
</dbReference>
<feature type="domain" description="HTH IS21-type" evidence="6">
    <location>
        <begin position="5"/>
        <end position="68"/>
    </location>
</feature>
<dbReference type="InterPro" id="IPR054353">
    <property type="entry name" value="IstA-like_C"/>
</dbReference>
<dbReference type="PANTHER" id="PTHR35004:SF6">
    <property type="entry name" value="TRANSPOSASE"/>
    <property type="match status" value="1"/>
</dbReference>
<gene>
    <name evidence="8" type="primary">istA</name>
    <name evidence="8" type="ORF">ACFFJC_19995</name>
</gene>
<keyword evidence="3" id="KW-0238">DNA-binding</keyword>
<keyword evidence="9" id="KW-1185">Reference proteome</keyword>
<organism evidence="8 9">
    <name type="scientific">Novosphingobium soli</name>
    <dbReference type="NCBI Taxonomy" id="574956"/>
    <lineage>
        <taxon>Bacteria</taxon>
        <taxon>Pseudomonadati</taxon>
        <taxon>Pseudomonadota</taxon>
        <taxon>Alphaproteobacteria</taxon>
        <taxon>Sphingomonadales</taxon>
        <taxon>Sphingomonadaceae</taxon>
        <taxon>Novosphingobium</taxon>
    </lineage>
</organism>
<dbReference type="InterPro" id="IPR001584">
    <property type="entry name" value="Integrase_cat-core"/>
</dbReference>
<evidence type="ECO:0000313" key="8">
    <source>
        <dbReference type="EMBL" id="MFC0206553.1"/>
    </source>
</evidence>
<keyword evidence="2" id="KW-0815">Transposition</keyword>
<protein>
    <submittedName>
        <fullName evidence="8">IS21 family transposase</fullName>
    </submittedName>
</protein>
<dbReference type="PANTHER" id="PTHR35004">
    <property type="entry name" value="TRANSPOSASE RV3428C-RELATED"/>
    <property type="match status" value="1"/>
</dbReference>
<comment type="similarity">
    <text evidence="1">Belongs to the transposase IS21/IS408/IS1162 family.</text>
</comment>
<proteinExistence type="inferred from homology"/>
<dbReference type="Pfam" id="PF22483">
    <property type="entry name" value="Mu-transpos_C_2"/>
    <property type="match status" value="1"/>
</dbReference>
<dbReference type="PROSITE" id="PS50531">
    <property type="entry name" value="HTH_IS21"/>
    <property type="match status" value="1"/>
</dbReference>
<dbReference type="InterPro" id="IPR009057">
    <property type="entry name" value="Homeodomain-like_sf"/>
</dbReference>
<reference evidence="8 9" key="1">
    <citation type="submission" date="2024-09" db="EMBL/GenBank/DDBJ databases">
        <authorList>
            <person name="Sun Q."/>
            <person name="Mori K."/>
        </authorList>
    </citation>
    <scope>NUCLEOTIDE SEQUENCE [LARGE SCALE GENOMIC DNA]</scope>
    <source>
        <strain evidence="8 9">CCM 7706</strain>
    </source>
</reference>
<dbReference type="Gene3D" id="3.30.420.10">
    <property type="entry name" value="Ribonuclease H-like superfamily/Ribonuclease H"/>
    <property type="match status" value="1"/>
</dbReference>
<evidence type="ECO:0000259" key="7">
    <source>
        <dbReference type="PROSITE" id="PS50994"/>
    </source>
</evidence>
<feature type="region of interest" description="Disordered" evidence="5">
    <location>
        <begin position="371"/>
        <end position="393"/>
    </location>
</feature>
<dbReference type="EMBL" id="JBHLWK010000035">
    <property type="protein sequence ID" value="MFC0206553.1"/>
    <property type="molecule type" value="Genomic_DNA"/>
</dbReference>
<dbReference type="SUPFAM" id="SSF46689">
    <property type="entry name" value="Homeodomain-like"/>
    <property type="match status" value="1"/>
</dbReference>
<feature type="domain" description="Integrase catalytic" evidence="7">
    <location>
        <begin position="113"/>
        <end position="291"/>
    </location>
</feature>
<dbReference type="Pfam" id="PF00665">
    <property type="entry name" value="rve"/>
    <property type="match status" value="1"/>
</dbReference>
<dbReference type="Gene3D" id="1.10.10.60">
    <property type="entry name" value="Homeodomain-like"/>
    <property type="match status" value="1"/>
</dbReference>
<dbReference type="InterPro" id="IPR012337">
    <property type="entry name" value="RNaseH-like_sf"/>
</dbReference>
<comment type="caution">
    <text evidence="8">The sequence shown here is derived from an EMBL/GenBank/DDBJ whole genome shotgun (WGS) entry which is preliminary data.</text>
</comment>
<keyword evidence="4" id="KW-0233">DNA recombination</keyword>
<dbReference type="InterPro" id="IPR017894">
    <property type="entry name" value="HTH_IS21_transposase_type"/>
</dbReference>
<dbReference type="Proteomes" id="UP001589798">
    <property type="component" value="Unassembled WGS sequence"/>
</dbReference>
<evidence type="ECO:0000259" key="6">
    <source>
        <dbReference type="PROSITE" id="PS50531"/>
    </source>
</evidence>
<evidence type="ECO:0000256" key="2">
    <source>
        <dbReference type="ARBA" id="ARBA00022578"/>
    </source>
</evidence>
<evidence type="ECO:0000256" key="3">
    <source>
        <dbReference type="ARBA" id="ARBA00023125"/>
    </source>
</evidence>
<evidence type="ECO:0000256" key="5">
    <source>
        <dbReference type="SAM" id="MobiDB-lite"/>
    </source>
</evidence>
<evidence type="ECO:0000313" key="9">
    <source>
        <dbReference type="Proteomes" id="UP001589798"/>
    </source>
</evidence>